<gene>
    <name evidence="2" type="ORF">CCAM_LOCUS30352</name>
</gene>
<dbReference type="Proteomes" id="UP000595140">
    <property type="component" value="Unassembled WGS sequence"/>
</dbReference>
<accession>A0A484MKI9</accession>
<feature type="region of interest" description="Disordered" evidence="1">
    <location>
        <begin position="50"/>
        <end position="165"/>
    </location>
</feature>
<proteinExistence type="predicted"/>
<sequence length="338" mass="35670">MAAVVDEAGVGAAAVLAEGLLDSRNMLLIWRREGCQEENFPSATAIPVANPHMPYLDDEDDVGVRHSPKKGGRISSSQVSEPAAASASNPAAHLETESAQPSDAAQVPDASTLPTTAGAQSSQASTDHPATVIQPEIPADQPVPSRAESSSTLGRGHRQRTPNVRLTDYQTYAVTHEVSNDVPDSRYPLTHSIGYAQSHCNVGDFLIGGGGGYFLTHHRCLIIRHGRGGSGFDGVEQAFADLFGIGLEDLDAFVAGSSGGSGGVESFLLNSPGECRALLRWNGSVPLRQNRRPRKRLDEAVNDGAAGPLARRPDAEGEVHRIPGSVGSGFALFRWLDL</sequence>
<feature type="compositionally biased region" description="Polar residues" evidence="1">
    <location>
        <begin position="112"/>
        <end position="128"/>
    </location>
</feature>
<name>A0A484MKI9_9ASTE</name>
<dbReference type="EMBL" id="OOIL02003592">
    <property type="protein sequence ID" value="VFQ88576.1"/>
    <property type="molecule type" value="Genomic_DNA"/>
</dbReference>
<evidence type="ECO:0000313" key="2">
    <source>
        <dbReference type="EMBL" id="VFQ88576.1"/>
    </source>
</evidence>
<dbReference type="AlphaFoldDB" id="A0A484MKI9"/>
<protein>
    <submittedName>
        <fullName evidence="2">Uncharacterized protein</fullName>
    </submittedName>
</protein>
<evidence type="ECO:0000313" key="3">
    <source>
        <dbReference type="Proteomes" id="UP000595140"/>
    </source>
</evidence>
<keyword evidence="3" id="KW-1185">Reference proteome</keyword>
<evidence type="ECO:0000256" key="1">
    <source>
        <dbReference type="SAM" id="MobiDB-lite"/>
    </source>
</evidence>
<reference evidence="2 3" key="1">
    <citation type="submission" date="2018-04" db="EMBL/GenBank/DDBJ databases">
        <authorList>
            <person name="Vogel A."/>
        </authorList>
    </citation>
    <scope>NUCLEOTIDE SEQUENCE [LARGE SCALE GENOMIC DNA]</scope>
</reference>
<feature type="region of interest" description="Disordered" evidence="1">
    <location>
        <begin position="292"/>
        <end position="316"/>
    </location>
</feature>
<organism evidence="2 3">
    <name type="scientific">Cuscuta campestris</name>
    <dbReference type="NCBI Taxonomy" id="132261"/>
    <lineage>
        <taxon>Eukaryota</taxon>
        <taxon>Viridiplantae</taxon>
        <taxon>Streptophyta</taxon>
        <taxon>Embryophyta</taxon>
        <taxon>Tracheophyta</taxon>
        <taxon>Spermatophyta</taxon>
        <taxon>Magnoliopsida</taxon>
        <taxon>eudicotyledons</taxon>
        <taxon>Gunneridae</taxon>
        <taxon>Pentapetalae</taxon>
        <taxon>asterids</taxon>
        <taxon>lamiids</taxon>
        <taxon>Solanales</taxon>
        <taxon>Convolvulaceae</taxon>
        <taxon>Cuscuteae</taxon>
        <taxon>Cuscuta</taxon>
        <taxon>Cuscuta subgen. Grammica</taxon>
        <taxon>Cuscuta sect. Cleistogrammica</taxon>
    </lineage>
</organism>
<feature type="compositionally biased region" description="Low complexity" evidence="1">
    <location>
        <begin position="82"/>
        <end position="92"/>
    </location>
</feature>